<name>A0AB73PGL3_LIMRT</name>
<dbReference type="InterPro" id="IPR036721">
    <property type="entry name" value="RCK_C_sf"/>
</dbReference>
<gene>
    <name evidence="10" type="ORF">CBG15_04460</name>
</gene>
<evidence type="ECO:0000256" key="7">
    <source>
        <dbReference type="ARBA" id="ARBA00023136"/>
    </source>
</evidence>
<dbReference type="Proteomes" id="UP000216681">
    <property type="component" value="Unassembled WGS sequence"/>
</dbReference>
<comment type="subcellular location">
    <subcellularLocation>
        <location evidence="1">Cell membrane</location>
        <topology evidence="1">Multi-pass membrane protein</topology>
    </subcellularLocation>
</comment>
<comment type="similarity">
    <text evidence="2">Belongs to the AAE transporter (TC 2.A.81) family.</text>
</comment>
<dbReference type="Gene3D" id="3.30.70.1450">
    <property type="entry name" value="Regulator of K+ conductance, C-terminal domain"/>
    <property type="match status" value="1"/>
</dbReference>
<feature type="domain" description="RCK C-terminal" evidence="9">
    <location>
        <begin position="201"/>
        <end position="285"/>
    </location>
</feature>
<protein>
    <submittedName>
        <fullName evidence="10">YidE/YbjL duplication</fullName>
    </submittedName>
</protein>
<dbReference type="InterPro" id="IPR050144">
    <property type="entry name" value="AAE_transporter"/>
</dbReference>
<feature type="transmembrane region" description="Helical" evidence="8">
    <location>
        <begin position="520"/>
        <end position="548"/>
    </location>
</feature>
<feature type="transmembrane region" description="Helical" evidence="8">
    <location>
        <begin position="62"/>
        <end position="80"/>
    </location>
</feature>
<sequence>MIHSIVHFMVSNQVFTLFICLAIGFLIGNYKIAGKFNIGATVGTLIVTLIVGQVGSFPRDEMLGTIFFGAFMFSVGYRIGPQLLVSLKLFGIRILIASIFWMVVAFLVGWSLFSAFKIGPGIAAGVISGALTQSATVASSLQTIGSLPVSQSVRATYEAQLPVAYALTYVFGTLGVIIFLRDLAPKILGISIAEQGPKMAEHYHFHAKNPNPTWRRTYRIADDSPLVGKTLEEFNRLSNYRIIGLAAFHDGKMTDHLEYQLQVGDLLTVIGYAVHFDRLMRVPGLTEVLTPTNAPRERAFVLGKNFKPGELALLRQHGVFVNIQDPISGNQQLINQLQPGNVISLTGNTSRTKAILKKMGRWKAADTAMNYSLFSLGIGCASLLGIIGLKLNSIPLQLGNGTAALIMGLILSSWIERHRDRKSIPVTVTSFLQSFGLTLFVGTVGLQSAQAFTSAIKSLGIGVLFIGAMISIMPHLLTLFFGRYVLKMEPLALIGAMTGSGTIAAAMNEISQKAGPEGGAYYAAAFTPAFVVGNIGITLLGPIFVALLS</sequence>
<evidence type="ECO:0000256" key="8">
    <source>
        <dbReference type="SAM" id="Phobius"/>
    </source>
</evidence>
<evidence type="ECO:0000256" key="4">
    <source>
        <dbReference type="ARBA" id="ARBA00022475"/>
    </source>
</evidence>
<keyword evidence="7 8" id="KW-0472">Membrane</keyword>
<feature type="transmembrane region" description="Helical" evidence="8">
    <location>
        <begin position="368"/>
        <end position="388"/>
    </location>
</feature>
<feature type="transmembrane region" description="Helical" evidence="8">
    <location>
        <begin position="491"/>
        <end position="508"/>
    </location>
</feature>
<proteinExistence type="inferred from homology"/>
<dbReference type="GO" id="GO:0006813">
    <property type="term" value="P:potassium ion transport"/>
    <property type="evidence" value="ECO:0007669"/>
    <property type="project" value="InterPro"/>
</dbReference>
<keyword evidence="6 8" id="KW-1133">Transmembrane helix</keyword>
<reference evidence="10 11" key="1">
    <citation type="submission" date="2017-05" db="EMBL/GenBank/DDBJ databases">
        <authorList>
            <person name="Lin X.B."/>
            <person name="Stothard P."/>
            <person name="Tasseva G."/>
            <person name="Walter J."/>
        </authorList>
    </citation>
    <scope>NUCLEOTIDE SEQUENCE [LARGE SCALE GENOMIC DNA]</scope>
    <source>
        <strain evidence="10 11">105n</strain>
    </source>
</reference>
<dbReference type="PANTHER" id="PTHR30445:SF9">
    <property type="match status" value="1"/>
</dbReference>
<feature type="transmembrane region" description="Helical" evidence="8">
    <location>
        <begin position="426"/>
        <end position="446"/>
    </location>
</feature>
<evidence type="ECO:0000259" key="9">
    <source>
        <dbReference type="PROSITE" id="PS51202"/>
    </source>
</evidence>
<keyword evidence="3" id="KW-0813">Transport</keyword>
<dbReference type="AlphaFoldDB" id="A0AB73PGL3"/>
<feature type="transmembrane region" description="Helical" evidence="8">
    <location>
        <begin position="394"/>
        <end position="414"/>
    </location>
</feature>
<evidence type="ECO:0000256" key="1">
    <source>
        <dbReference type="ARBA" id="ARBA00004651"/>
    </source>
</evidence>
<comment type="caution">
    <text evidence="10">The sequence shown here is derived from an EMBL/GenBank/DDBJ whole genome shotgun (WGS) entry which is preliminary data.</text>
</comment>
<evidence type="ECO:0000256" key="3">
    <source>
        <dbReference type="ARBA" id="ARBA00022448"/>
    </source>
</evidence>
<dbReference type="Pfam" id="PF06826">
    <property type="entry name" value="Asp-Al_Ex"/>
    <property type="match status" value="2"/>
</dbReference>
<feature type="transmembrane region" description="Helical" evidence="8">
    <location>
        <begin position="36"/>
        <end position="56"/>
    </location>
</feature>
<dbReference type="RefSeq" id="WP_094511496.1">
    <property type="nucleotide sequence ID" value="NZ_NGPU01000061.1"/>
</dbReference>
<evidence type="ECO:0000256" key="6">
    <source>
        <dbReference type="ARBA" id="ARBA00022989"/>
    </source>
</evidence>
<feature type="transmembrane region" description="Helical" evidence="8">
    <location>
        <begin position="6"/>
        <end position="27"/>
    </location>
</feature>
<evidence type="ECO:0000256" key="5">
    <source>
        <dbReference type="ARBA" id="ARBA00022692"/>
    </source>
</evidence>
<keyword evidence="5 8" id="KW-0812">Transmembrane</keyword>
<accession>A0AB73PGL3</accession>
<organism evidence="10 11">
    <name type="scientific">Limosilactobacillus reuteri</name>
    <name type="common">Lactobacillus reuteri</name>
    <dbReference type="NCBI Taxonomy" id="1598"/>
    <lineage>
        <taxon>Bacteria</taxon>
        <taxon>Bacillati</taxon>
        <taxon>Bacillota</taxon>
        <taxon>Bacilli</taxon>
        <taxon>Lactobacillales</taxon>
        <taxon>Lactobacillaceae</taxon>
        <taxon>Limosilactobacillus</taxon>
    </lineage>
</organism>
<dbReference type="Pfam" id="PF02080">
    <property type="entry name" value="TrkA_C"/>
    <property type="match status" value="1"/>
</dbReference>
<reference evidence="10 11" key="2">
    <citation type="submission" date="2017-09" db="EMBL/GenBank/DDBJ databases">
        <title>Tripartite evolution among Lactobacillus johnsonii, Lactobacillus taiwanensis, Lactobacillus reuteri and their rodent host.</title>
        <authorList>
            <person name="Wang T."/>
            <person name="Knowles S."/>
            <person name="Cheng C."/>
        </authorList>
    </citation>
    <scope>NUCLEOTIDE SEQUENCE [LARGE SCALE GENOMIC DNA]</scope>
    <source>
        <strain evidence="10 11">105n</strain>
    </source>
</reference>
<dbReference type="PROSITE" id="PS51202">
    <property type="entry name" value="RCK_C"/>
    <property type="match status" value="1"/>
</dbReference>
<dbReference type="NCBIfam" id="TIGR01625">
    <property type="entry name" value="YidE_YbjL_dupl"/>
    <property type="match status" value="1"/>
</dbReference>
<dbReference type="EMBL" id="NGPX01000017">
    <property type="protein sequence ID" value="OYS94148.1"/>
    <property type="molecule type" value="Genomic_DNA"/>
</dbReference>
<dbReference type="GO" id="GO:0008324">
    <property type="term" value="F:monoatomic cation transmembrane transporter activity"/>
    <property type="evidence" value="ECO:0007669"/>
    <property type="project" value="InterPro"/>
</dbReference>
<feature type="transmembrane region" description="Helical" evidence="8">
    <location>
        <begin position="458"/>
        <end position="479"/>
    </location>
</feature>
<keyword evidence="4" id="KW-1003">Cell membrane</keyword>
<dbReference type="PANTHER" id="PTHR30445">
    <property type="entry name" value="K(+)_H(+) ANTIPORTER SUBUNIT KHTT"/>
    <property type="match status" value="1"/>
</dbReference>
<feature type="transmembrane region" description="Helical" evidence="8">
    <location>
        <begin position="92"/>
        <end position="113"/>
    </location>
</feature>
<evidence type="ECO:0000313" key="11">
    <source>
        <dbReference type="Proteomes" id="UP000216681"/>
    </source>
</evidence>
<dbReference type="InterPro" id="IPR006037">
    <property type="entry name" value="RCK_C"/>
</dbReference>
<dbReference type="SUPFAM" id="SSF116726">
    <property type="entry name" value="TrkA C-terminal domain-like"/>
    <property type="match status" value="1"/>
</dbReference>
<feature type="transmembrane region" description="Helical" evidence="8">
    <location>
        <begin position="163"/>
        <end position="180"/>
    </location>
</feature>
<dbReference type="InterPro" id="IPR006512">
    <property type="entry name" value="YidE_YbjL"/>
</dbReference>
<evidence type="ECO:0000256" key="2">
    <source>
        <dbReference type="ARBA" id="ARBA00009854"/>
    </source>
</evidence>
<evidence type="ECO:0000313" key="10">
    <source>
        <dbReference type="EMBL" id="OYS94148.1"/>
    </source>
</evidence>
<dbReference type="GO" id="GO:0005886">
    <property type="term" value="C:plasma membrane"/>
    <property type="evidence" value="ECO:0007669"/>
    <property type="project" value="UniProtKB-SubCell"/>
</dbReference>